<dbReference type="SMART" id="SM00448">
    <property type="entry name" value="REC"/>
    <property type="match status" value="1"/>
</dbReference>
<keyword evidence="5" id="KW-1185">Reference proteome</keyword>
<feature type="domain" description="Response regulatory" evidence="3">
    <location>
        <begin position="5"/>
        <end position="118"/>
    </location>
</feature>
<dbReference type="RefSeq" id="WP_166195503.1">
    <property type="nucleotide sequence ID" value="NZ_CP049817.1"/>
</dbReference>
<dbReference type="InterPro" id="IPR001789">
    <property type="entry name" value="Sig_transdc_resp-reg_receiver"/>
</dbReference>
<dbReference type="InterPro" id="IPR050595">
    <property type="entry name" value="Bact_response_regulator"/>
</dbReference>
<dbReference type="GO" id="GO:0000160">
    <property type="term" value="P:phosphorelay signal transduction system"/>
    <property type="evidence" value="ECO:0007669"/>
    <property type="project" value="InterPro"/>
</dbReference>
<keyword evidence="1 2" id="KW-0597">Phosphoprotein</keyword>
<dbReference type="InterPro" id="IPR011006">
    <property type="entry name" value="CheY-like_superfamily"/>
</dbReference>
<dbReference type="AlphaFoldDB" id="A0A6G7VRQ3"/>
<dbReference type="Pfam" id="PF00072">
    <property type="entry name" value="Response_reg"/>
    <property type="match status" value="1"/>
</dbReference>
<evidence type="ECO:0000259" key="3">
    <source>
        <dbReference type="PROSITE" id="PS50110"/>
    </source>
</evidence>
<organism evidence="4 5">
    <name type="scientific">Pontivivens nitratireducens</name>
    <dbReference type="NCBI Taxonomy" id="2758038"/>
    <lineage>
        <taxon>Bacteria</taxon>
        <taxon>Pseudomonadati</taxon>
        <taxon>Pseudomonadota</taxon>
        <taxon>Alphaproteobacteria</taxon>
        <taxon>Rhodobacterales</taxon>
        <taxon>Paracoccaceae</taxon>
        <taxon>Pontivivens</taxon>
    </lineage>
</organism>
<dbReference type="Gene3D" id="3.40.50.2300">
    <property type="match status" value="1"/>
</dbReference>
<proteinExistence type="predicted"/>
<dbReference type="PROSITE" id="PS50110">
    <property type="entry name" value="RESPONSE_REGULATORY"/>
    <property type="match status" value="1"/>
</dbReference>
<reference evidence="4 5" key="1">
    <citation type="submission" date="2020-03" db="EMBL/GenBank/DDBJ databases">
        <title>Complete genome sequence of Monaibacterium sp. ALG8 with diverse plasmids.</title>
        <authorList>
            <person name="Sun C."/>
        </authorList>
    </citation>
    <scope>NUCLEOTIDE SEQUENCE [LARGE SCALE GENOMIC DNA]</scope>
    <source>
        <strain evidence="4 5">ALG8</strain>
        <plasmid evidence="4 5">unnamed6</plasmid>
    </source>
</reference>
<feature type="modified residue" description="4-aspartylphosphate" evidence="2">
    <location>
        <position position="55"/>
    </location>
</feature>
<evidence type="ECO:0000313" key="4">
    <source>
        <dbReference type="EMBL" id="QIK42555.1"/>
    </source>
</evidence>
<protein>
    <submittedName>
        <fullName evidence="4">Response regulator</fullName>
    </submittedName>
</protein>
<dbReference type="EMBL" id="CP049817">
    <property type="protein sequence ID" value="QIK42555.1"/>
    <property type="molecule type" value="Genomic_DNA"/>
</dbReference>
<dbReference type="PANTHER" id="PTHR44591">
    <property type="entry name" value="STRESS RESPONSE REGULATOR PROTEIN 1"/>
    <property type="match status" value="1"/>
</dbReference>
<evidence type="ECO:0000313" key="5">
    <source>
        <dbReference type="Proteomes" id="UP000500791"/>
    </source>
</evidence>
<dbReference type="KEGG" id="mon:G8E03_17055"/>
<accession>A0A6G7VRQ3</accession>
<dbReference type="SUPFAM" id="SSF52172">
    <property type="entry name" value="CheY-like"/>
    <property type="match status" value="1"/>
</dbReference>
<evidence type="ECO:0000256" key="2">
    <source>
        <dbReference type="PROSITE-ProRule" id="PRU00169"/>
    </source>
</evidence>
<gene>
    <name evidence="4" type="ORF">G8E03_17055</name>
</gene>
<sequence>MSKAAILVLEDDALIAMDIEMTLVNAGYETVWVHSNSASALDQIAREAPGAALLDFNLGQGKVSLPVAQELKERGIPFVFLTGYTDATVSLPDGLADRRRIAKPFQAQELVQAVGEML</sequence>
<dbReference type="Proteomes" id="UP000500791">
    <property type="component" value="Plasmid unnamed6"/>
</dbReference>
<name>A0A6G7VRQ3_9RHOB</name>
<evidence type="ECO:0000256" key="1">
    <source>
        <dbReference type="ARBA" id="ARBA00022553"/>
    </source>
</evidence>
<keyword evidence="4" id="KW-0614">Plasmid</keyword>
<geneLocation type="plasmid" evidence="4 5">
    <name>unnamed6</name>
</geneLocation>
<dbReference type="PANTHER" id="PTHR44591:SF24">
    <property type="entry name" value="PROTEIN-GLUTAMATE METHYLESTERASE_PROTEIN-GLUTAMINE GLUTAMINASE 1"/>
    <property type="match status" value="1"/>
</dbReference>